<dbReference type="AlphaFoldDB" id="A0A835SAH1"/>
<comment type="caution">
    <text evidence="1">The sequence shown here is derived from an EMBL/GenBank/DDBJ whole genome shotgun (WGS) entry which is preliminary data.</text>
</comment>
<sequence length="96" mass="10813">MGVAVNPRLARPAGDECVWSCVAWAEVRAAEEGPLRWNWSPRLGLAAGWARYWRLKPRVDPYVRTRLVVIGSQEYYADYGLADQEEESEGEGSDAE</sequence>
<name>A0A835SAH1_CHLIN</name>
<organism evidence="1 2">
    <name type="scientific">Chlamydomonas incerta</name>
    <dbReference type="NCBI Taxonomy" id="51695"/>
    <lineage>
        <taxon>Eukaryota</taxon>
        <taxon>Viridiplantae</taxon>
        <taxon>Chlorophyta</taxon>
        <taxon>core chlorophytes</taxon>
        <taxon>Chlorophyceae</taxon>
        <taxon>CS clade</taxon>
        <taxon>Chlamydomonadales</taxon>
        <taxon>Chlamydomonadaceae</taxon>
        <taxon>Chlamydomonas</taxon>
    </lineage>
</organism>
<dbReference type="EMBL" id="JAEHOC010000081">
    <property type="protein sequence ID" value="KAG2423339.1"/>
    <property type="molecule type" value="Genomic_DNA"/>
</dbReference>
<evidence type="ECO:0000313" key="1">
    <source>
        <dbReference type="EMBL" id="KAG2423339.1"/>
    </source>
</evidence>
<dbReference type="Proteomes" id="UP000650467">
    <property type="component" value="Unassembled WGS sequence"/>
</dbReference>
<keyword evidence="2" id="KW-1185">Reference proteome</keyword>
<evidence type="ECO:0000313" key="2">
    <source>
        <dbReference type="Proteomes" id="UP000650467"/>
    </source>
</evidence>
<reference evidence="1" key="1">
    <citation type="journal article" date="2020" name="bioRxiv">
        <title>Comparative genomics of Chlamydomonas.</title>
        <authorList>
            <person name="Craig R.J."/>
            <person name="Hasan A.R."/>
            <person name="Ness R.W."/>
            <person name="Keightley P.D."/>
        </authorList>
    </citation>
    <scope>NUCLEOTIDE SEQUENCE</scope>
    <source>
        <strain evidence="1">SAG 7.73</strain>
    </source>
</reference>
<protein>
    <submittedName>
        <fullName evidence="1">Uncharacterized protein</fullName>
    </submittedName>
</protein>
<proteinExistence type="predicted"/>
<gene>
    <name evidence="1" type="ORF">HXX76_015387</name>
</gene>
<accession>A0A835SAH1</accession>